<evidence type="ECO:0000313" key="3">
    <source>
        <dbReference type="Proteomes" id="UP001161390"/>
    </source>
</evidence>
<reference evidence="2" key="2">
    <citation type="submission" date="2023-01" db="EMBL/GenBank/DDBJ databases">
        <title>Draft genome sequence of Algimonas porphyrae strain NBRC 108216.</title>
        <authorList>
            <person name="Sun Q."/>
            <person name="Mori K."/>
        </authorList>
    </citation>
    <scope>NUCLEOTIDE SEQUENCE</scope>
    <source>
        <strain evidence="2">NBRC 108216</strain>
    </source>
</reference>
<keyword evidence="1" id="KW-0812">Transmembrane</keyword>
<feature type="transmembrane region" description="Helical" evidence="1">
    <location>
        <begin position="45"/>
        <end position="66"/>
    </location>
</feature>
<organism evidence="2 3">
    <name type="scientific">Algimonas porphyrae</name>
    <dbReference type="NCBI Taxonomy" id="1128113"/>
    <lineage>
        <taxon>Bacteria</taxon>
        <taxon>Pseudomonadati</taxon>
        <taxon>Pseudomonadota</taxon>
        <taxon>Alphaproteobacteria</taxon>
        <taxon>Maricaulales</taxon>
        <taxon>Robiginitomaculaceae</taxon>
        <taxon>Algimonas</taxon>
    </lineage>
</organism>
<dbReference type="Proteomes" id="UP001161390">
    <property type="component" value="Unassembled WGS sequence"/>
</dbReference>
<keyword evidence="1" id="KW-1133">Transmembrane helix</keyword>
<dbReference type="EMBL" id="BSNJ01000001">
    <property type="protein sequence ID" value="GLQ19562.1"/>
    <property type="molecule type" value="Genomic_DNA"/>
</dbReference>
<proteinExistence type="predicted"/>
<reference evidence="2" key="1">
    <citation type="journal article" date="2014" name="Int. J. Syst. Evol. Microbiol.">
        <title>Complete genome of a new Firmicutes species belonging to the dominant human colonic microbiota ('Ruminococcus bicirculans') reveals two chromosomes and a selective capacity to utilize plant glucans.</title>
        <authorList>
            <consortium name="NISC Comparative Sequencing Program"/>
            <person name="Wegmann U."/>
            <person name="Louis P."/>
            <person name="Goesmann A."/>
            <person name="Henrissat B."/>
            <person name="Duncan S.H."/>
            <person name="Flint H.J."/>
        </authorList>
    </citation>
    <scope>NUCLEOTIDE SEQUENCE</scope>
    <source>
        <strain evidence="2">NBRC 108216</strain>
    </source>
</reference>
<sequence>MTEYEHVQLFFQIVNVANGTISNYMTLVFGMLVTSYLAAHRLDRLMAGIALAIYSLFALGLCNEIFQVYSDFSRLGLQIAEFRGVPDTSLGWFGPVELGPEGLTMIPYILLTVTLSAYIGSILFFFRARKANKSSDVGPVEALSTDTESGAA</sequence>
<comment type="caution">
    <text evidence="2">The sequence shown here is derived from an EMBL/GenBank/DDBJ whole genome shotgun (WGS) entry which is preliminary data.</text>
</comment>
<evidence type="ECO:0000256" key="1">
    <source>
        <dbReference type="SAM" id="Phobius"/>
    </source>
</evidence>
<feature type="transmembrane region" description="Helical" evidence="1">
    <location>
        <begin position="20"/>
        <end position="38"/>
    </location>
</feature>
<protein>
    <submittedName>
        <fullName evidence="2">Uncharacterized protein</fullName>
    </submittedName>
</protein>
<keyword evidence="3" id="KW-1185">Reference proteome</keyword>
<accession>A0ABQ5UXX8</accession>
<keyword evidence="1" id="KW-0472">Membrane</keyword>
<name>A0ABQ5UXX8_9PROT</name>
<feature type="transmembrane region" description="Helical" evidence="1">
    <location>
        <begin position="105"/>
        <end position="126"/>
    </location>
</feature>
<dbReference type="RefSeq" id="WP_284369324.1">
    <property type="nucleotide sequence ID" value="NZ_BSNJ01000001.1"/>
</dbReference>
<evidence type="ECO:0000313" key="2">
    <source>
        <dbReference type="EMBL" id="GLQ19562.1"/>
    </source>
</evidence>
<gene>
    <name evidence="2" type="ORF">GCM10007854_05170</name>
</gene>